<dbReference type="InterPro" id="IPR020846">
    <property type="entry name" value="MFS_dom"/>
</dbReference>
<evidence type="ECO:0000256" key="3">
    <source>
        <dbReference type="ARBA" id="ARBA00022692"/>
    </source>
</evidence>
<dbReference type="Proteomes" id="UP001219605">
    <property type="component" value="Chromosome"/>
</dbReference>
<feature type="transmembrane region" description="Helical" evidence="7">
    <location>
        <begin position="225"/>
        <end position="245"/>
    </location>
</feature>
<proteinExistence type="predicted"/>
<feature type="region of interest" description="Disordered" evidence="6">
    <location>
        <begin position="423"/>
        <end position="507"/>
    </location>
</feature>
<dbReference type="CDD" id="cd06173">
    <property type="entry name" value="MFS_MefA_like"/>
    <property type="match status" value="1"/>
</dbReference>
<dbReference type="SUPFAM" id="SSF103473">
    <property type="entry name" value="MFS general substrate transporter"/>
    <property type="match status" value="1"/>
</dbReference>
<dbReference type="InterPro" id="IPR036259">
    <property type="entry name" value="MFS_trans_sf"/>
</dbReference>
<feature type="compositionally biased region" description="Low complexity" evidence="6">
    <location>
        <begin position="459"/>
        <end position="507"/>
    </location>
</feature>
<evidence type="ECO:0000313" key="10">
    <source>
        <dbReference type="Proteomes" id="UP001219605"/>
    </source>
</evidence>
<sequence>MARVPASRDVILFRVLVVGTSISAFGSYLNMVALNLFVYQATGSALQTGAFMALRLAAGFLAGLAGGTVAARLPRRPVMVACDLTQAAALVALALAPSSVRLGLLPVVAVAGGLLGTTSSVLLRSSVPDLVPGGDRVSANGLLVTGRAVAMTLGFAAGGLLVGWLGYRAAFLVDAGTFLVSGVLLAALPLRFPGRGGRPSTVAADPPAADSPAAGRAAARQRRRLAFAALLAVPAVLVIVVVRAADALGSASHNVGLPIYATQIRPDDPAGFVGNFFAVWAVGLLTAHQLVRRLHRSGSGLDDPRRSELAFVVGTCVMSAAFIVAFTDLPGYWVFAVALVAGAADGFTEISYTTRLQAEPDPRRGYFFGATAMAENGGFGVGMIVAAGLLEVWRPLPVAAVMHGGVVVLALAVALFGAVRRHRGRDTTGHPPASGDRHPSSGPTTSGADTTPVPPPSAAAPTSAPSPASAPTAAPTSTSAPTAGSASAPPSTSTAAPPAASTEESRR</sequence>
<comment type="subcellular location">
    <subcellularLocation>
        <location evidence="1">Cell membrane</location>
        <topology evidence="1">Multi-pass membrane protein</topology>
    </subcellularLocation>
</comment>
<feature type="transmembrane region" description="Helical" evidence="7">
    <location>
        <begin position="309"/>
        <end position="326"/>
    </location>
</feature>
<feature type="transmembrane region" description="Helical" evidence="7">
    <location>
        <begin position="270"/>
        <end position="288"/>
    </location>
</feature>
<dbReference type="PROSITE" id="PS50850">
    <property type="entry name" value="MFS"/>
    <property type="match status" value="1"/>
</dbReference>
<reference evidence="9 10" key="1">
    <citation type="submission" date="2023-02" db="EMBL/GenBank/DDBJ databases">
        <authorList>
            <person name="Mo P."/>
        </authorList>
    </citation>
    <scope>NUCLEOTIDE SEQUENCE [LARGE SCALE GENOMIC DNA]</scope>
    <source>
        <strain evidence="9 10">HUAS 3</strain>
    </source>
</reference>
<feature type="transmembrane region" description="Helical" evidence="7">
    <location>
        <begin position="144"/>
        <end position="165"/>
    </location>
</feature>
<dbReference type="PANTHER" id="PTHR23513:SF11">
    <property type="entry name" value="STAPHYLOFERRIN A TRANSPORTER"/>
    <property type="match status" value="1"/>
</dbReference>
<keyword evidence="3 7" id="KW-0812">Transmembrane</keyword>
<evidence type="ECO:0000256" key="1">
    <source>
        <dbReference type="ARBA" id="ARBA00004651"/>
    </source>
</evidence>
<keyword evidence="4 7" id="KW-1133">Transmembrane helix</keyword>
<feature type="transmembrane region" description="Helical" evidence="7">
    <location>
        <begin position="332"/>
        <end position="354"/>
    </location>
</feature>
<evidence type="ECO:0000256" key="5">
    <source>
        <dbReference type="ARBA" id="ARBA00023136"/>
    </source>
</evidence>
<keyword evidence="10" id="KW-1185">Reference proteome</keyword>
<evidence type="ECO:0000313" key="9">
    <source>
        <dbReference type="EMBL" id="WDZ82890.1"/>
    </source>
</evidence>
<feature type="domain" description="Major facilitator superfamily (MFS) profile" evidence="8">
    <location>
        <begin position="12"/>
        <end position="422"/>
    </location>
</feature>
<dbReference type="EMBL" id="CP118615">
    <property type="protein sequence ID" value="WDZ82890.1"/>
    <property type="molecule type" value="Genomic_DNA"/>
</dbReference>
<dbReference type="Gene3D" id="1.20.1250.20">
    <property type="entry name" value="MFS general substrate transporter like domains"/>
    <property type="match status" value="1"/>
</dbReference>
<gene>
    <name evidence="9" type="ORF">PVK37_20720</name>
</gene>
<dbReference type="PANTHER" id="PTHR23513">
    <property type="entry name" value="INTEGRAL MEMBRANE EFFLUX PROTEIN-RELATED"/>
    <property type="match status" value="1"/>
</dbReference>
<feature type="transmembrane region" description="Helical" evidence="7">
    <location>
        <begin position="78"/>
        <end position="96"/>
    </location>
</feature>
<evidence type="ECO:0000256" key="6">
    <source>
        <dbReference type="SAM" id="MobiDB-lite"/>
    </source>
</evidence>
<dbReference type="InterPro" id="IPR011701">
    <property type="entry name" value="MFS"/>
</dbReference>
<evidence type="ECO:0000256" key="7">
    <source>
        <dbReference type="SAM" id="Phobius"/>
    </source>
</evidence>
<evidence type="ECO:0000259" key="8">
    <source>
        <dbReference type="PROSITE" id="PS50850"/>
    </source>
</evidence>
<feature type="transmembrane region" description="Helical" evidence="7">
    <location>
        <begin position="102"/>
        <end position="123"/>
    </location>
</feature>
<feature type="transmembrane region" description="Helical" evidence="7">
    <location>
        <begin position="12"/>
        <end position="38"/>
    </location>
</feature>
<accession>A0ABY7ZJ16</accession>
<feature type="transmembrane region" description="Helical" evidence="7">
    <location>
        <begin position="366"/>
        <end position="390"/>
    </location>
</feature>
<evidence type="ECO:0000256" key="2">
    <source>
        <dbReference type="ARBA" id="ARBA00022475"/>
    </source>
</evidence>
<protein>
    <submittedName>
        <fullName evidence="9">MFS transporter</fullName>
    </submittedName>
</protein>
<dbReference type="RefSeq" id="WP_275029238.1">
    <property type="nucleotide sequence ID" value="NZ_CP118615.1"/>
</dbReference>
<evidence type="ECO:0000256" key="4">
    <source>
        <dbReference type="ARBA" id="ARBA00022989"/>
    </source>
</evidence>
<keyword evidence="5 7" id="KW-0472">Membrane</keyword>
<keyword evidence="2" id="KW-1003">Cell membrane</keyword>
<dbReference type="Pfam" id="PF07690">
    <property type="entry name" value="MFS_1"/>
    <property type="match status" value="1"/>
</dbReference>
<feature type="transmembrane region" description="Helical" evidence="7">
    <location>
        <begin position="50"/>
        <end position="71"/>
    </location>
</feature>
<feature type="transmembrane region" description="Helical" evidence="7">
    <location>
        <begin position="171"/>
        <end position="190"/>
    </location>
</feature>
<feature type="transmembrane region" description="Helical" evidence="7">
    <location>
        <begin position="396"/>
        <end position="419"/>
    </location>
</feature>
<organism evidence="9 10">
    <name type="scientific">Micromonospora cathayae</name>
    <dbReference type="NCBI Taxonomy" id="3028804"/>
    <lineage>
        <taxon>Bacteria</taxon>
        <taxon>Bacillati</taxon>
        <taxon>Actinomycetota</taxon>
        <taxon>Actinomycetes</taxon>
        <taxon>Micromonosporales</taxon>
        <taxon>Micromonosporaceae</taxon>
        <taxon>Micromonospora</taxon>
    </lineage>
</organism>
<name>A0ABY7ZJ16_9ACTN</name>